<keyword evidence="1" id="KW-0472">Membrane</keyword>
<comment type="caution">
    <text evidence="2">The sequence shown here is derived from an EMBL/GenBank/DDBJ whole genome shotgun (WGS) entry which is preliminary data.</text>
</comment>
<sequence>MKIQWSMVIGVTLAIATLFHVLIVTGMLGKLLKITDGFHSGIALGMWLIVLYPATILGAALVVAGLVEQQRLSHFFLAAFVSVGINFFLVNMFMLYNQFKVDVRVQESYESDPQSRPLHDPKRPLSLIDVKVIKRDERLFAQLVVHALPGALDGTSNNVKVKPNPYPDSPSWGLGELKDTGKLSAAGRIIFNGEVVFTPPQDWQEGIIFVIGNERLLDSRRIVPSQELNELQ</sequence>
<proteinExistence type="predicted"/>
<organism evidence="2 3">
    <name type="scientific">Motilimonas cestriensis</name>
    <dbReference type="NCBI Taxonomy" id="2742685"/>
    <lineage>
        <taxon>Bacteria</taxon>
        <taxon>Pseudomonadati</taxon>
        <taxon>Pseudomonadota</taxon>
        <taxon>Gammaproteobacteria</taxon>
        <taxon>Alteromonadales</taxon>
        <taxon>Alteromonadales genera incertae sedis</taxon>
        <taxon>Motilimonas</taxon>
    </lineage>
</organism>
<protein>
    <submittedName>
        <fullName evidence="2">Uncharacterized protein</fullName>
    </submittedName>
</protein>
<feature type="transmembrane region" description="Helical" evidence="1">
    <location>
        <begin position="41"/>
        <end position="63"/>
    </location>
</feature>
<dbReference type="Proteomes" id="UP001201273">
    <property type="component" value="Unassembled WGS sequence"/>
</dbReference>
<keyword evidence="3" id="KW-1185">Reference proteome</keyword>
<feature type="transmembrane region" description="Helical" evidence="1">
    <location>
        <begin position="7"/>
        <end position="29"/>
    </location>
</feature>
<dbReference type="EMBL" id="JAIMJA010000002">
    <property type="protein sequence ID" value="MCE2593666.1"/>
    <property type="molecule type" value="Genomic_DNA"/>
</dbReference>
<evidence type="ECO:0000313" key="3">
    <source>
        <dbReference type="Proteomes" id="UP001201273"/>
    </source>
</evidence>
<reference evidence="2 3" key="1">
    <citation type="journal article" date="2022" name="Environ. Microbiol. Rep.">
        <title>Eco-phylogenetic analyses reveal divergent evolution of vitamin B12 metabolism in the marine bacterial family 'Psychromonadaceae'.</title>
        <authorList>
            <person name="Jin X."/>
            <person name="Yang Y."/>
            <person name="Cao H."/>
            <person name="Gao B."/>
            <person name="Zhao Z."/>
        </authorList>
    </citation>
    <scope>NUCLEOTIDE SEQUENCE [LARGE SCALE GENOMIC DNA]</scope>
    <source>
        <strain evidence="2 3">MKS20</strain>
    </source>
</reference>
<name>A0ABS8W815_9GAMM</name>
<accession>A0ABS8W815</accession>
<keyword evidence="1" id="KW-1133">Transmembrane helix</keyword>
<evidence type="ECO:0000313" key="2">
    <source>
        <dbReference type="EMBL" id="MCE2593666.1"/>
    </source>
</evidence>
<feature type="transmembrane region" description="Helical" evidence="1">
    <location>
        <begin position="75"/>
        <end position="96"/>
    </location>
</feature>
<gene>
    <name evidence="2" type="ORF">K6Y31_02415</name>
</gene>
<evidence type="ECO:0000256" key="1">
    <source>
        <dbReference type="SAM" id="Phobius"/>
    </source>
</evidence>
<keyword evidence="1" id="KW-0812">Transmembrane</keyword>
<dbReference type="RefSeq" id="WP_233051262.1">
    <property type="nucleotide sequence ID" value="NZ_JAIMJA010000002.1"/>
</dbReference>